<dbReference type="AlphaFoldDB" id="A0A0A8YBE7"/>
<protein>
    <submittedName>
        <fullName evidence="1">Uncharacterized protein</fullName>
    </submittedName>
</protein>
<dbReference type="EMBL" id="GBRH01275130">
    <property type="protein sequence ID" value="JAD22765.1"/>
    <property type="molecule type" value="Transcribed_RNA"/>
</dbReference>
<sequence>MIFPKGLSFLCFVDCLITPKGSVIF</sequence>
<evidence type="ECO:0000313" key="1">
    <source>
        <dbReference type="EMBL" id="JAD22765.1"/>
    </source>
</evidence>
<proteinExistence type="predicted"/>
<name>A0A0A8YBE7_ARUDO</name>
<reference evidence="1" key="1">
    <citation type="submission" date="2014-09" db="EMBL/GenBank/DDBJ databases">
        <authorList>
            <person name="Magalhaes I.L.F."/>
            <person name="Oliveira U."/>
            <person name="Santos F.R."/>
            <person name="Vidigal T.H.D.A."/>
            <person name="Brescovit A.D."/>
            <person name="Santos A.J."/>
        </authorList>
    </citation>
    <scope>NUCLEOTIDE SEQUENCE</scope>
    <source>
        <tissue evidence="1">Shoot tissue taken approximately 20 cm above the soil surface</tissue>
    </source>
</reference>
<accession>A0A0A8YBE7</accession>
<reference evidence="1" key="2">
    <citation type="journal article" date="2015" name="Data Brief">
        <title>Shoot transcriptome of the giant reed, Arundo donax.</title>
        <authorList>
            <person name="Barrero R.A."/>
            <person name="Guerrero F.D."/>
            <person name="Moolhuijzen P."/>
            <person name="Goolsby J.A."/>
            <person name="Tidwell J."/>
            <person name="Bellgard S.E."/>
            <person name="Bellgard M.I."/>
        </authorList>
    </citation>
    <scope>NUCLEOTIDE SEQUENCE</scope>
    <source>
        <tissue evidence="1">Shoot tissue taken approximately 20 cm above the soil surface</tissue>
    </source>
</reference>
<organism evidence="1">
    <name type="scientific">Arundo donax</name>
    <name type="common">Giant reed</name>
    <name type="synonym">Donax arundinaceus</name>
    <dbReference type="NCBI Taxonomy" id="35708"/>
    <lineage>
        <taxon>Eukaryota</taxon>
        <taxon>Viridiplantae</taxon>
        <taxon>Streptophyta</taxon>
        <taxon>Embryophyta</taxon>
        <taxon>Tracheophyta</taxon>
        <taxon>Spermatophyta</taxon>
        <taxon>Magnoliopsida</taxon>
        <taxon>Liliopsida</taxon>
        <taxon>Poales</taxon>
        <taxon>Poaceae</taxon>
        <taxon>PACMAD clade</taxon>
        <taxon>Arundinoideae</taxon>
        <taxon>Arundineae</taxon>
        <taxon>Arundo</taxon>
    </lineage>
</organism>